<dbReference type="PATRIC" id="fig|1081904.3.peg.402"/>
<evidence type="ECO:0000313" key="6">
    <source>
        <dbReference type="Proteomes" id="UP000016600"/>
    </source>
</evidence>
<gene>
    <name evidence="5" type="ORF">HMPREF1218_0424</name>
</gene>
<dbReference type="Gene3D" id="3.40.50.10350">
    <property type="entry name" value="Glycerate kinase, domain 1"/>
    <property type="match status" value="1"/>
</dbReference>
<comment type="caution">
    <text evidence="5">The sequence shown here is derived from an EMBL/GenBank/DDBJ whole genome shotgun (WGS) entry which is preliminary data.</text>
</comment>
<organism evidence="5 6">
    <name type="scientific">Hoylesella pleuritidis F0068</name>
    <dbReference type="NCBI Taxonomy" id="1081904"/>
    <lineage>
        <taxon>Bacteria</taxon>
        <taxon>Pseudomonadati</taxon>
        <taxon>Bacteroidota</taxon>
        <taxon>Bacteroidia</taxon>
        <taxon>Bacteroidales</taxon>
        <taxon>Prevotellaceae</taxon>
        <taxon>Hoylesella</taxon>
    </lineage>
</organism>
<dbReference type="GO" id="GO:0008887">
    <property type="term" value="F:glycerate kinase activity"/>
    <property type="evidence" value="ECO:0007669"/>
    <property type="project" value="UniProtKB-UniRule"/>
</dbReference>
<evidence type="ECO:0000256" key="3">
    <source>
        <dbReference type="ARBA" id="ARBA00022777"/>
    </source>
</evidence>
<sequence>MGKFVLAIDSFKGCLSSAEVELAAERGIRAVDEKAEIVSIPVSDGGEGMLEAFNAALGGSVRRVSCHDPMMRPIMAEYGIIVQAGGYKTAIIEVAQVIGLSLVSQQERNVLIATSYGVGELIYDAMQQECTHFIIGLGGSATSDCGIGMLRALINRFHGKDFNGIKEHFRNLHITLACDVQNPLYGEKGAAYVFGPQKGADEQQVQLLDRRARTFAEMSAKYFGYDCSMQIGAGAAGGLGYALMQYLDGKVLSGVELMLNLVAFDELLDNVSYVITGEGKADRQTLMGKLPFGILSRAKRRQIRTILIAGQVSDQEQLLAAGFDAVLCINPVNLDIKQAMNPVTAATNVEKTLTKWLREVQSL</sequence>
<dbReference type="InterPro" id="IPR018193">
    <property type="entry name" value="Glyc_kinase_flavodox-like_fold"/>
</dbReference>
<dbReference type="SUPFAM" id="SSF110738">
    <property type="entry name" value="Glycerate kinase I"/>
    <property type="match status" value="1"/>
</dbReference>
<reference evidence="5 6" key="1">
    <citation type="submission" date="2013-08" db="EMBL/GenBank/DDBJ databases">
        <authorList>
            <person name="Durkin A.S."/>
            <person name="Haft D.R."/>
            <person name="McCorrison J."/>
            <person name="Torralba M."/>
            <person name="Gillis M."/>
            <person name="Haft D.H."/>
            <person name="Methe B."/>
            <person name="Sutton G."/>
            <person name="Nelson K.E."/>
        </authorList>
    </citation>
    <scope>NUCLEOTIDE SEQUENCE [LARGE SCALE GENOMIC DNA]</scope>
    <source>
        <strain evidence="5 6">F0068</strain>
    </source>
</reference>
<dbReference type="EMBL" id="AWET01000007">
    <property type="protein sequence ID" value="ERK03878.1"/>
    <property type="molecule type" value="Genomic_DNA"/>
</dbReference>
<evidence type="ECO:0000256" key="4">
    <source>
        <dbReference type="PIRNR" id="PIRNR006078"/>
    </source>
</evidence>
<dbReference type="Pfam" id="PF02595">
    <property type="entry name" value="Gly_kinase"/>
    <property type="match status" value="1"/>
</dbReference>
<dbReference type="Proteomes" id="UP000016600">
    <property type="component" value="Unassembled WGS sequence"/>
</dbReference>
<evidence type="ECO:0000313" key="5">
    <source>
        <dbReference type="EMBL" id="ERK03878.1"/>
    </source>
</evidence>
<dbReference type="InterPro" id="IPR004381">
    <property type="entry name" value="Glycerate_kinase"/>
</dbReference>
<dbReference type="RefSeq" id="WP_021582994.1">
    <property type="nucleotide sequence ID" value="NZ_AWET01000007.1"/>
</dbReference>
<name>U2LHD1_9BACT</name>
<proteinExistence type="inferred from homology"/>
<dbReference type="InterPro" id="IPR036129">
    <property type="entry name" value="Glycerate_kinase_sf"/>
</dbReference>
<dbReference type="PANTHER" id="PTHR21599:SF0">
    <property type="entry name" value="GLYCERATE KINASE"/>
    <property type="match status" value="1"/>
</dbReference>
<comment type="similarity">
    <text evidence="1 4">Belongs to the glycerate kinase type-1 family.</text>
</comment>
<protein>
    <submittedName>
        <fullName evidence="5">Glycerate kinase family protein</fullName>
    </submittedName>
</protein>
<keyword evidence="3 4" id="KW-0418">Kinase</keyword>
<dbReference type="AlphaFoldDB" id="U2LHD1"/>
<accession>U2LHD1</accession>
<dbReference type="PIRSF" id="PIRSF006078">
    <property type="entry name" value="GlxK"/>
    <property type="match status" value="1"/>
</dbReference>
<dbReference type="NCBIfam" id="TIGR00045">
    <property type="entry name" value="glycerate kinase"/>
    <property type="match status" value="2"/>
</dbReference>
<keyword evidence="6" id="KW-1185">Reference proteome</keyword>
<dbReference type="GO" id="GO:0031388">
    <property type="term" value="P:organic acid phosphorylation"/>
    <property type="evidence" value="ECO:0007669"/>
    <property type="project" value="UniProtKB-UniRule"/>
</dbReference>
<keyword evidence="2 4" id="KW-0808">Transferase</keyword>
<evidence type="ECO:0000256" key="1">
    <source>
        <dbReference type="ARBA" id="ARBA00006284"/>
    </source>
</evidence>
<dbReference type="InterPro" id="IPR018197">
    <property type="entry name" value="Glycerate_kinase_RE-like"/>
</dbReference>
<dbReference type="Gene3D" id="3.90.1510.10">
    <property type="entry name" value="Glycerate kinase, domain 2"/>
    <property type="match status" value="1"/>
</dbReference>
<evidence type="ECO:0000256" key="2">
    <source>
        <dbReference type="ARBA" id="ARBA00022679"/>
    </source>
</evidence>
<dbReference type="PANTHER" id="PTHR21599">
    <property type="entry name" value="GLYCERATE KINASE"/>
    <property type="match status" value="1"/>
</dbReference>